<dbReference type="AlphaFoldDB" id="A0A168IRL7"/>
<evidence type="ECO:0000259" key="3">
    <source>
        <dbReference type="PROSITE" id="PS50948"/>
    </source>
</evidence>
<protein>
    <submittedName>
        <fullName evidence="4">Apple-like protein</fullName>
    </submittedName>
</protein>
<reference evidence="4 5" key="1">
    <citation type="journal article" date="2016" name="Genome Biol. Evol.">
        <title>Divergent and convergent evolution of fungal pathogenicity.</title>
        <authorList>
            <person name="Shang Y."/>
            <person name="Xiao G."/>
            <person name="Zheng P."/>
            <person name="Cen K."/>
            <person name="Zhan S."/>
            <person name="Wang C."/>
        </authorList>
    </citation>
    <scope>NUCLEOTIDE SEQUENCE [LARGE SCALE GENOMIC DNA]</scope>
    <source>
        <strain evidence="4 5">RCEF 1005</strain>
    </source>
</reference>
<sequence length="380" mass="39751">MQTKGLLLLAAAQYVAAYGQNAWMPRQEQGEIVSQNWKNYTNTTTTSSTTTTTSSTTTTTTSSTSSTTSTTTLTTLLTTTSDETTTTKDSSTTTDLIVPTTNTTTSSVHSTNSTTTPSSTTTTTSSVRSTTPSTTTTTTSSIPAGVSFTKLNATDFSIPLSTGGLLPSSIANSTASRNRTTTTTTPAVLPTSGSLLNSTTSALNSSTATNTTSSTATKCGVAGSFVTPPSHATKADSIDECAAACRARGALCRAFEAGTVDGDGNNCWLFAHSLSDMEIGGPQDGFSWTFYDRDCDVTSRCNLQGSFITKPIESLRLGTLGDCQQACLKNSGCKTFEAGDLDGNEHNCWLFDSPITSLNIGGAYTGWQWAFFDRNCELAP</sequence>
<keyword evidence="2" id="KW-0732">Signal</keyword>
<dbReference type="InterPro" id="IPR003609">
    <property type="entry name" value="Pan_app"/>
</dbReference>
<dbReference type="OrthoDB" id="4870286at2759"/>
<keyword evidence="5" id="KW-1185">Reference proteome</keyword>
<evidence type="ECO:0000256" key="1">
    <source>
        <dbReference type="SAM" id="MobiDB-lite"/>
    </source>
</evidence>
<feature type="domain" description="Apple" evidence="3">
    <location>
        <begin position="295"/>
        <end position="376"/>
    </location>
</feature>
<accession>A0A168IRL7</accession>
<comment type="caution">
    <text evidence="4">The sequence shown here is derived from an EMBL/GenBank/DDBJ whole genome shotgun (WGS) entry which is preliminary data.</text>
</comment>
<dbReference type="STRING" id="1081108.A0A168IRL7"/>
<gene>
    <name evidence="4" type="ORF">LEL_03069</name>
</gene>
<feature type="region of interest" description="Disordered" evidence="1">
    <location>
        <begin position="80"/>
        <end position="142"/>
    </location>
</feature>
<feature type="chain" id="PRO_5007897965" evidence="2">
    <location>
        <begin position="18"/>
        <end position="380"/>
    </location>
</feature>
<feature type="region of interest" description="Disordered" evidence="1">
    <location>
        <begin position="41"/>
        <end position="68"/>
    </location>
</feature>
<evidence type="ECO:0000313" key="5">
    <source>
        <dbReference type="Proteomes" id="UP000076881"/>
    </source>
</evidence>
<feature type="compositionally biased region" description="Low complexity" evidence="1">
    <location>
        <begin position="43"/>
        <end position="68"/>
    </location>
</feature>
<dbReference type="Pfam" id="PF14295">
    <property type="entry name" value="PAN_4"/>
    <property type="match status" value="2"/>
</dbReference>
<feature type="compositionally biased region" description="Low complexity" evidence="1">
    <location>
        <begin position="80"/>
        <end position="141"/>
    </location>
</feature>
<feature type="region of interest" description="Disordered" evidence="1">
    <location>
        <begin position="172"/>
        <end position="195"/>
    </location>
</feature>
<evidence type="ECO:0000313" key="4">
    <source>
        <dbReference type="EMBL" id="OAA79583.1"/>
    </source>
</evidence>
<dbReference type="EMBL" id="AZHF01000002">
    <property type="protein sequence ID" value="OAA79583.1"/>
    <property type="molecule type" value="Genomic_DNA"/>
</dbReference>
<organism evidence="4 5">
    <name type="scientific">Akanthomyces lecanii RCEF 1005</name>
    <dbReference type="NCBI Taxonomy" id="1081108"/>
    <lineage>
        <taxon>Eukaryota</taxon>
        <taxon>Fungi</taxon>
        <taxon>Dikarya</taxon>
        <taxon>Ascomycota</taxon>
        <taxon>Pezizomycotina</taxon>
        <taxon>Sordariomycetes</taxon>
        <taxon>Hypocreomycetidae</taxon>
        <taxon>Hypocreales</taxon>
        <taxon>Cordycipitaceae</taxon>
        <taxon>Akanthomyces</taxon>
        <taxon>Cordyceps confragosa</taxon>
    </lineage>
</organism>
<dbReference type="Proteomes" id="UP000076881">
    <property type="component" value="Unassembled WGS sequence"/>
</dbReference>
<feature type="signal peptide" evidence="2">
    <location>
        <begin position="1"/>
        <end position="17"/>
    </location>
</feature>
<proteinExistence type="predicted"/>
<name>A0A168IRL7_CORDF</name>
<evidence type="ECO:0000256" key="2">
    <source>
        <dbReference type="SAM" id="SignalP"/>
    </source>
</evidence>
<dbReference type="PROSITE" id="PS50948">
    <property type="entry name" value="PAN"/>
    <property type="match status" value="1"/>
</dbReference>